<keyword evidence="6 9" id="KW-0255">Endonuclease</keyword>
<evidence type="ECO:0000256" key="5">
    <source>
        <dbReference type="ARBA" id="ARBA00022723"/>
    </source>
</evidence>
<evidence type="ECO:0000256" key="2">
    <source>
        <dbReference type="ARBA" id="ARBA00022517"/>
    </source>
</evidence>
<dbReference type="InterPro" id="IPR020549">
    <property type="entry name" value="YbeY_CS"/>
</dbReference>
<evidence type="ECO:0000256" key="7">
    <source>
        <dbReference type="ARBA" id="ARBA00022801"/>
    </source>
</evidence>
<evidence type="ECO:0000313" key="10">
    <source>
        <dbReference type="EMBL" id="SDD19377.1"/>
    </source>
</evidence>
<comment type="cofactor">
    <cofactor evidence="9">
        <name>Zn(2+)</name>
        <dbReference type="ChEBI" id="CHEBI:29105"/>
    </cofactor>
    <text evidence="9">Binds 1 zinc ion.</text>
</comment>
<dbReference type="Gene3D" id="3.40.390.30">
    <property type="entry name" value="Metalloproteases ('zincins'), catalytic domain"/>
    <property type="match status" value="1"/>
</dbReference>
<evidence type="ECO:0000256" key="8">
    <source>
        <dbReference type="ARBA" id="ARBA00022833"/>
    </source>
</evidence>
<comment type="subcellular location">
    <subcellularLocation>
        <location evidence="9">Cytoplasm</location>
    </subcellularLocation>
</comment>
<dbReference type="OrthoDB" id="9807740at2"/>
<dbReference type="PANTHER" id="PTHR46986">
    <property type="entry name" value="ENDORIBONUCLEASE YBEY, CHLOROPLASTIC"/>
    <property type="match status" value="1"/>
</dbReference>
<organism evidence="10 11">
    <name type="scientific">Terribacillus halophilus</name>
    <dbReference type="NCBI Taxonomy" id="361279"/>
    <lineage>
        <taxon>Bacteria</taxon>
        <taxon>Bacillati</taxon>
        <taxon>Bacillota</taxon>
        <taxon>Bacilli</taxon>
        <taxon>Bacillales</taxon>
        <taxon>Bacillaceae</taxon>
        <taxon>Terribacillus</taxon>
    </lineage>
</organism>
<accession>A0A1G6ST17</accession>
<gene>
    <name evidence="9" type="primary">ybeY</name>
    <name evidence="10" type="ORF">SAMN05421663_107212</name>
</gene>
<comment type="function">
    <text evidence="9">Single strand-specific metallo-endoribonuclease involved in late-stage 70S ribosome quality control and in maturation of the 3' terminus of the 16S rRNA.</text>
</comment>
<dbReference type="HAMAP" id="MF_00009">
    <property type="entry name" value="Endoribonucl_YbeY"/>
    <property type="match status" value="1"/>
</dbReference>
<dbReference type="InterPro" id="IPR023091">
    <property type="entry name" value="MetalPrtase_cat_dom_sf_prd"/>
</dbReference>
<name>A0A1G6ST17_9BACI</name>
<dbReference type="GO" id="GO:0005737">
    <property type="term" value="C:cytoplasm"/>
    <property type="evidence" value="ECO:0007669"/>
    <property type="project" value="UniProtKB-SubCell"/>
</dbReference>
<feature type="binding site" evidence="9">
    <location>
        <position position="120"/>
    </location>
    <ligand>
        <name>Zn(2+)</name>
        <dbReference type="ChEBI" id="CHEBI:29105"/>
        <note>catalytic</note>
    </ligand>
</feature>
<dbReference type="Pfam" id="PF02130">
    <property type="entry name" value="YbeY"/>
    <property type="match status" value="1"/>
</dbReference>
<dbReference type="GO" id="GO:0004521">
    <property type="term" value="F:RNA endonuclease activity"/>
    <property type="evidence" value="ECO:0007669"/>
    <property type="project" value="UniProtKB-UniRule"/>
</dbReference>
<keyword evidence="4 9" id="KW-0540">Nuclease</keyword>
<dbReference type="GO" id="GO:0006364">
    <property type="term" value="P:rRNA processing"/>
    <property type="evidence" value="ECO:0007669"/>
    <property type="project" value="UniProtKB-UniRule"/>
</dbReference>
<evidence type="ECO:0000256" key="4">
    <source>
        <dbReference type="ARBA" id="ARBA00022722"/>
    </source>
</evidence>
<dbReference type="SUPFAM" id="SSF55486">
    <property type="entry name" value="Metalloproteases ('zincins'), catalytic domain"/>
    <property type="match status" value="1"/>
</dbReference>
<dbReference type="PROSITE" id="PS01306">
    <property type="entry name" value="UPF0054"/>
    <property type="match status" value="1"/>
</dbReference>
<reference evidence="11" key="1">
    <citation type="submission" date="2016-10" db="EMBL/GenBank/DDBJ databases">
        <authorList>
            <person name="Varghese N."/>
            <person name="Submissions S."/>
        </authorList>
    </citation>
    <scope>NUCLEOTIDE SEQUENCE [LARGE SCALE GENOMIC DNA]</scope>
    <source>
        <strain evidence="11">DSM 21620</strain>
    </source>
</reference>
<keyword evidence="3 9" id="KW-0698">rRNA processing</keyword>
<dbReference type="InterPro" id="IPR002036">
    <property type="entry name" value="YbeY"/>
</dbReference>
<dbReference type="NCBIfam" id="TIGR00043">
    <property type="entry name" value="rRNA maturation RNase YbeY"/>
    <property type="match status" value="1"/>
</dbReference>
<evidence type="ECO:0000313" key="11">
    <source>
        <dbReference type="Proteomes" id="UP000198666"/>
    </source>
</evidence>
<evidence type="ECO:0000256" key="9">
    <source>
        <dbReference type="HAMAP-Rule" id="MF_00009"/>
    </source>
</evidence>
<feature type="binding site" evidence="9">
    <location>
        <position position="130"/>
    </location>
    <ligand>
        <name>Zn(2+)</name>
        <dbReference type="ChEBI" id="CHEBI:29105"/>
        <note>catalytic</note>
    </ligand>
</feature>
<evidence type="ECO:0000256" key="1">
    <source>
        <dbReference type="ARBA" id="ARBA00010875"/>
    </source>
</evidence>
<keyword evidence="5 9" id="KW-0479">Metal-binding</keyword>
<protein>
    <recommendedName>
        <fullName evidence="9">Endoribonuclease YbeY</fullName>
        <ecNumber evidence="9">3.1.-.-</ecNumber>
    </recommendedName>
</protein>
<dbReference type="RefSeq" id="WP_093727814.1">
    <property type="nucleotide sequence ID" value="NZ_FMZB01000007.1"/>
</dbReference>
<dbReference type="Proteomes" id="UP000198666">
    <property type="component" value="Unassembled WGS sequence"/>
</dbReference>
<dbReference type="PANTHER" id="PTHR46986:SF1">
    <property type="entry name" value="ENDORIBONUCLEASE YBEY, CHLOROPLASTIC"/>
    <property type="match status" value="1"/>
</dbReference>
<evidence type="ECO:0000256" key="3">
    <source>
        <dbReference type="ARBA" id="ARBA00022552"/>
    </source>
</evidence>
<dbReference type="STRING" id="361279.SAMN05421663_107212"/>
<keyword evidence="9" id="KW-0963">Cytoplasm</keyword>
<dbReference type="AlphaFoldDB" id="A0A1G6ST17"/>
<evidence type="ECO:0000256" key="6">
    <source>
        <dbReference type="ARBA" id="ARBA00022759"/>
    </source>
</evidence>
<keyword evidence="2 9" id="KW-0690">Ribosome biogenesis</keyword>
<proteinExistence type="inferred from homology"/>
<dbReference type="EC" id="3.1.-.-" evidence="9"/>
<keyword evidence="7 9" id="KW-0378">Hydrolase</keyword>
<dbReference type="GO" id="GO:0008270">
    <property type="term" value="F:zinc ion binding"/>
    <property type="evidence" value="ECO:0007669"/>
    <property type="project" value="UniProtKB-UniRule"/>
</dbReference>
<feature type="binding site" evidence="9">
    <location>
        <position position="124"/>
    </location>
    <ligand>
        <name>Zn(2+)</name>
        <dbReference type="ChEBI" id="CHEBI:29105"/>
        <note>catalytic</note>
    </ligand>
</feature>
<dbReference type="GO" id="GO:0004222">
    <property type="term" value="F:metalloendopeptidase activity"/>
    <property type="evidence" value="ECO:0007669"/>
    <property type="project" value="InterPro"/>
</dbReference>
<sequence>MHIDFHDKTNSVTEDYIDLIDRLIQYAAEAEKITEEAEMSITFVDNAEIQVINRNYRQKDAPTDVISFAMQEEGEGEQQIIGEEIPIVFGDIIISVDKAKEQAEDYGHSVERELGFLALHGFLHLLGYDHMNEADEKKMFGRQEEILNGFGLKREEN</sequence>
<dbReference type="EMBL" id="FMZB01000007">
    <property type="protein sequence ID" value="SDD19377.1"/>
    <property type="molecule type" value="Genomic_DNA"/>
</dbReference>
<keyword evidence="8 9" id="KW-0862">Zinc</keyword>
<comment type="similarity">
    <text evidence="1 9">Belongs to the endoribonuclease YbeY family.</text>
</comment>
<keyword evidence="11" id="KW-1185">Reference proteome</keyword>